<gene>
    <name evidence="2" type="ORF">A7P89_03890</name>
</gene>
<dbReference type="Proteomes" id="UP000078103">
    <property type="component" value="Unassembled WGS sequence"/>
</dbReference>
<dbReference type="EMBL" id="LXSH01000013">
    <property type="protein sequence ID" value="OAM23255.1"/>
    <property type="molecule type" value="Genomic_DNA"/>
</dbReference>
<feature type="region of interest" description="Disordered" evidence="1">
    <location>
        <begin position="38"/>
        <end position="57"/>
    </location>
</feature>
<evidence type="ECO:0000313" key="3">
    <source>
        <dbReference type="Proteomes" id="UP000078103"/>
    </source>
</evidence>
<accession>A0A1A9RRY2</accession>
<reference evidence="3" key="1">
    <citation type="submission" date="2016-05" db="EMBL/GenBank/DDBJ databases">
        <title>Draft genome of Corynebacterium afermentans subsp. afermentans LCDC 88199T.</title>
        <authorList>
            <person name="Bernier A.-M."/>
            <person name="Bernard K."/>
        </authorList>
    </citation>
    <scope>NUCLEOTIDE SEQUENCE [LARGE SCALE GENOMIC DNA]</scope>
    <source>
        <strain evidence="3">NML120819</strain>
    </source>
</reference>
<organism evidence="2 3">
    <name type="scientific">Eikenella corrodens</name>
    <dbReference type="NCBI Taxonomy" id="539"/>
    <lineage>
        <taxon>Bacteria</taxon>
        <taxon>Pseudomonadati</taxon>
        <taxon>Pseudomonadota</taxon>
        <taxon>Betaproteobacteria</taxon>
        <taxon>Neisseriales</taxon>
        <taxon>Neisseriaceae</taxon>
        <taxon>Eikenella</taxon>
    </lineage>
</organism>
<comment type="caution">
    <text evidence="2">The sequence shown here is derived from an EMBL/GenBank/DDBJ whole genome shotgun (WGS) entry which is preliminary data.</text>
</comment>
<sequence length="74" mass="7827">MRICCQNRLKKKPLSSKPLICCSRSALFADPVRQEQAISSHTSDAAASNPNCRNTSSASCRLEGSALGGKSGMV</sequence>
<protein>
    <submittedName>
        <fullName evidence="2">Uncharacterized protein</fullName>
    </submittedName>
</protein>
<evidence type="ECO:0000313" key="2">
    <source>
        <dbReference type="EMBL" id="OAM23255.1"/>
    </source>
</evidence>
<proteinExistence type="predicted"/>
<name>A0A1A9RRY2_EIKCO</name>
<dbReference type="AlphaFoldDB" id="A0A1A9RRY2"/>
<evidence type="ECO:0000256" key="1">
    <source>
        <dbReference type="SAM" id="MobiDB-lite"/>
    </source>
</evidence>